<evidence type="ECO:0000259" key="3">
    <source>
        <dbReference type="Pfam" id="PF00984"/>
    </source>
</evidence>
<comment type="caution">
    <text evidence="5">The sequence shown here is derived from an EMBL/GenBank/DDBJ whole genome shotgun (WGS) entry which is preliminary data.</text>
</comment>
<dbReference type="SUPFAM" id="SSF51735">
    <property type="entry name" value="NAD(P)-binding Rossmann-fold domains"/>
    <property type="match status" value="1"/>
</dbReference>
<dbReference type="PANTHER" id="PTHR43491">
    <property type="entry name" value="UDP-N-ACETYL-D-MANNOSAMINE DEHYDROGENASE"/>
    <property type="match status" value="1"/>
</dbReference>
<dbReference type="STRING" id="694270.A0A395SY15"/>
<dbReference type="InterPro" id="IPR008927">
    <property type="entry name" value="6-PGluconate_DH-like_C_sf"/>
</dbReference>
<dbReference type="EMBL" id="PXOG01000096">
    <property type="protein sequence ID" value="RGP77368.1"/>
    <property type="molecule type" value="Genomic_DNA"/>
</dbReference>
<dbReference type="PIRSF" id="PIRSF000124">
    <property type="entry name" value="UDPglc_GDPman_dh"/>
    <property type="match status" value="1"/>
</dbReference>
<dbReference type="GO" id="GO:0051287">
    <property type="term" value="F:NAD binding"/>
    <property type="evidence" value="ECO:0007669"/>
    <property type="project" value="InterPro"/>
</dbReference>
<gene>
    <name evidence="5" type="ORF">FLONG3_4506</name>
</gene>
<proteinExistence type="inferred from homology"/>
<dbReference type="OrthoDB" id="5385803at2759"/>
<dbReference type="InterPro" id="IPR014026">
    <property type="entry name" value="UDP-Glc/GDP-Man_DH_dimer"/>
</dbReference>
<dbReference type="GO" id="GO:0016616">
    <property type="term" value="F:oxidoreductase activity, acting on the CH-OH group of donors, NAD or NADP as acceptor"/>
    <property type="evidence" value="ECO:0007669"/>
    <property type="project" value="InterPro"/>
</dbReference>
<feature type="domain" description="UDP-glucose/GDP-mannose dehydrogenase dimerisation" evidence="3">
    <location>
        <begin position="204"/>
        <end position="287"/>
    </location>
</feature>
<reference evidence="5 6" key="1">
    <citation type="journal article" date="2018" name="PLoS Pathog.">
        <title>Evolution of structural diversity of trichothecenes, a family of toxins produced by plant pathogenic and entomopathogenic fungi.</title>
        <authorList>
            <person name="Proctor R.H."/>
            <person name="McCormick S.P."/>
            <person name="Kim H.S."/>
            <person name="Cardoza R.E."/>
            <person name="Stanley A.M."/>
            <person name="Lindo L."/>
            <person name="Kelly A."/>
            <person name="Brown D.W."/>
            <person name="Lee T."/>
            <person name="Vaughan M.M."/>
            <person name="Alexander N.J."/>
            <person name="Busman M."/>
            <person name="Gutierrez S."/>
        </authorList>
    </citation>
    <scope>NUCLEOTIDE SEQUENCE [LARGE SCALE GENOMIC DNA]</scope>
    <source>
        <strain evidence="5 6">NRRL 20695</strain>
    </source>
</reference>
<dbReference type="InterPro" id="IPR017476">
    <property type="entry name" value="UDP-Glc/GDP-Man"/>
</dbReference>
<accession>A0A395SY15</accession>
<keyword evidence="2" id="KW-0812">Transmembrane</keyword>
<keyword evidence="2" id="KW-1133">Transmembrane helix</keyword>
<evidence type="ECO:0000256" key="1">
    <source>
        <dbReference type="PIRNR" id="PIRNR000124"/>
    </source>
</evidence>
<evidence type="ECO:0000259" key="4">
    <source>
        <dbReference type="Pfam" id="PF03721"/>
    </source>
</evidence>
<evidence type="ECO:0000256" key="2">
    <source>
        <dbReference type="SAM" id="Phobius"/>
    </source>
</evidence>
<dbReference type="Proteomes" id="UP000266234">
    <property type="component" value="Unassembled WGS sequence"/>
</dbReference>
<dbReference type="SUPFAM" id="SSF48179">
    <property type="entry name" value="6-phosphogluconate dehydrogenase C-terminal domain-like"/>
    <property type="match status" value="1"/>
</dbReference>
<dbReference type="Gene3D" id="3.40.50.720">
    <property type="entry name" value="NAD(P)-binding Rossmann-like Domain"/>
    <property type="match status" value="2"/>
</dbReference>
<dbReference type="Pfam" id="PF03721">
    <property type="entry name" value="UDPG_MGDP_dh_N"/>
    <property type="match status" value="1"/>
</dbReference>
<organism evidence="5 6">
    <name type="scientific">Fusarium longipes</name>
    <dbReference type="NCBI Taxonomy" id="694270"/>
    <lineage>
        <taxon>Eukaryota</taxon>
        <taxon>Fungi</taxon>
        <taxon>Dikarya</taxon>
        <taxon>Ascomycota</taxon>
        <taxon>Pezizomycotina</taxon>
        <taxon>Sordariomycetes</taxon>
        <taxon>Hypocreomycetidae</taxon>
        <taxon>Hypocreales</taxon>
        <taxon>Nectriaceae</taxon>
        <taxon>Fusarium</taxon>
    </lineage>
</organism>
<dbReference type="AlphaFoldDB" id="A0A395SY15"/>
<dbReference type="GO" id="GO:0016628">
    <property type="term" value="F:oxidoreductase activity, acting on the CH-CH group of donors, NAD or NADP as acceptor"/>
    <property type="evidence" value="ECO:0007669"/>
    <property type="project" value="InterPro"/>
</dbReference>
<evidence type="ECO:0000313" key="5">
    <source>
        <dbReference type="EMBL" id="RGP77368.1"/>
    </source>
</evidence>
<evidence type="ECO:0000313" key="6">
    <source>
        <dbReference type="Proteomes" id="UP000266234"/>
    </source>
</evidence>
<feature type="domain" description="UDP-glucose/GDP-mannose dehydrogenase N-terminal" evidence="4">
    <location>
        <begin position="17"/>
        <end position="140"/>
    </location>
</feature>
<protein>
    <submittedName>
        <fullName evidence="5">Nucleotide sugar dehydrogenase</fullName>
    </submittedName>
</protein>
<feature type="transmembrane region" description="Helical" evidence="2">
    <location>
        <begin position="12"/>
        <end position="34"/>
    </location>
</feature>
<dbReference type="GO" id="GO:0000271">
    <property type="term" value="P:polysaccharide biosynthetic process"/>
    <property type="evidence" value="ECO:0007669"/>
    <property type="project" value="InterPro"/>
</dbReference>
<dbReference type="InterPro" id="IPR028359">
    <property type="entry name" value="UDP_ManNAc/GlcNAc_DH"/>
</dbReference>
<dbReference type="InterPro" id="IPR036291">
    <property type="entry name" value="NAD(P)-bd_dom_sf"/>
</dbReference>
<comment type="similarity">
    <text evidence="1">Belongs to the UDP-glucose/GDP-mannose dehydrogenase family.</text>
</comment>
<keyword evidence="2" id="KW-0472">Membrane</keyword>
<dbReference type="InterPro" id="IPR001732">
    <property type="entry name" value="UDP-Glc/GDP-Man_DH_N"/>
</dbReference>
<name>A0A395SY15_9HYPO</name>
<sequence length="425" mass="46496">MSSAHDKSQHCLLPSVIGIWGGGLVGLTTAAFFAQKGVKSIIVDIDEDLISRINSACFEPRFESWIGFNVKQHVTNGNIWATNNHSQLCRAAVKTHFVAVTTETCGDPDMSAIYAVLEKIQTMSPELCIIECTVVPGTVELLSRQYDIPLGIAGRRDLFLTGNNSLESCVRVFAGTSAEVSKRMHMVLSVVCKTLIQASSCKVVELTKVLDNAIFHTMAMFASQVASAYPSSDVTEAFALAATHWRLGNHTYFPSLGTGGHCVPLANKYLIQGAQRPEQLSIAAQSIHYNDINPAGVAGYVKGRLEPGGCVAVLGICFRGDIREHTESPHLKFARELVKLGVSVAVHDPYYSEDELKDICGGGSLRFPQDLRKFDFLGQSILDNQGIWEALSEDAKDLGISYRRVGRVDWLPAITDYEEQEKKEV</sequence>
<dbReference type="PANTHER" id="PTHR43491:SF1">
    <property type="entry name" value="UDP-N-ACETYL-D-MANNOSAMINE DEHYDROGENASE"/>
    <property type="match status" value="1"/>
</dbReference>
<dbReference type="SUPFAM" id="SSF52413">
    <property type="entry name" value="UDP-glucose/GDP-mannose dehydrogenase C-terminal domain"/>
    <property type="match status" value="1"/>
</dbReference>
<dbReference type="PIRSF" id="PIRSF500136">
    <property type="entry name" value="UDP_ManNAc_DH"/>
    <property type="match status" value="1"/>
</dbReference>
<dbReference type="Pfam" id="PF00984">
    <property type="entry name" value="UDPG_MGDP_dh"/>
    <property type="match status" value="1"/>
</dbReference>
<keyword evidence="6" id="KW-1185">Reference proteome</keyword>
<dbReference type="InterPro" id="IPR036220">
    <property type="entry name" value="UDP-Glc/GDP-Man_DH_C_sf"/>
</dbReference>